<accession>A0ABV9JCL2</accession>
<evidence type="ECO:0000313" key="2">
    <source>
        <dbReference type="EMBL" id="MFC4652263.1"/>
    </source>
</evidence>
<keyword evidence="3" id="KW-1185">Reference proteome</keyword>
<name>A0ABV9JCL2_9LACT</name>
<sequence>MKKKHMFRPREDGWGLTPQTRDGVLAVLVYLLVAIVPIVITTGLASSWFRVHSSTLTLPIIVSMCWLLFCVLAAIGFVSWYLKKYYSE</sequence>
<keyword evidence="1" id="KW-0812">Transmembrane</keyword>
<feature type="transmembrane region" description="Helical" evidence="1">
    <location>
        <begin position="60"/>
        <end position="82"/>
    </location>
</feature>
<evidence type="ECO:0000313" key="3">
    <source>
        <dbReference type="Proteomes" id="UP001595987"/>
    </source>
</evidence>
<dbReference type="RefSeq" id="WP_213535183.1">
    <property type="nucleotide sequence ID" value="NZ_BOVQ01000004.1"/>
</dbReference>
<dbReference type="Proteomes" id="UP001595987">
    <property type="component" value="Unassembled WGS sequence"/>
</dbReference>
<feature type="transmembrane region" description="Helical" evidence="1">
    <location>
        <begin position="24"/>
        <end position="48"/>
    </location>
</feature>
<keyword evidence="1" id="KW-1133">Transmembrane helix</keyword>
<proteinExistence type="predicted"/>
<organism evidence="2 3">
    <name type="scientific">Lactococcus nasutitermitis</name>
    <dbReference type="NCBI Taxonomy" id="1652957"/>
    <lineage>
        <taxon>Bacteria</taxon>
        <taxon>Bacillati</taxon>
        <taxon>Bacillota</taxon>
        <taxon>Bacilli</taxon>
        <taxon>Lactobacillales</taxon>
        <taxon>Streptococcaceae</taxon>
        <taxon>Lactococcus</taxon>
    </lineage>
</organism>
<reference evidence="3" key="1">
    <citation type="journal article" date="2019" name="Int. J. Syst. Evol. Microbiol.">
        <title>The Global Catalogue of Microorganisms (GCM) 10K type strain sequencing project: providing services to taxonomists for standard genome sequencing and annotation.</title>
        <authorList>
            <consortium name="The Broad Institute Genomics Platform"/>
            <consortium name="The Broad Institute Genome Sequencing Center for Infectious Disease"/>
            <person name="Wu L."/>
            <person name="Ma J."/>
        </authorList>
    </citation>
    <scope>NUCLEOTIDE SEQUENCE [LARGE SCALE GENOMIC DNA]</scope>
    <source>
        <strain evidence="3">CCUG 63287</strain>
    </source>
</reference>
<gene>
    <name evidence="2" type="ORF">ACFO26_05015</name>
</gene>
<evidence type="ECO:0000256" key="1">
    <source>
        <dbReference type="SAM" id="Phobius"/>
    </source>
</evidence>
<keyword evidence="1" id="KW-0472">Membrane</keyword>
<protein>
    <submittedName>
        <fullName evidence="2">Uncharacterized protein</fullName>
    </submittedName>
</protein>
<dbReference type="EMBL" id="JBHSGD010000005">
    <property type="protein sequence ID" value="MFC4652263.1"/>
    <property type="molecule type" value="Genomic_DNA"/>
</dbReference>
<comment type="caution">
    <text evidence="2">The sequence shown here is derived from an EMBL/GenBank/DDBJ whole genome shotgun (WGS) entry which is preliminary data.</text>
</comment>